<keyword evidence="2 5" id="KW-0812">Transmembrane</keyword>
<evidence type="ECO:0000256" key="5">
    <source>
        <dbReference type="SAM" id="Phobius"/>
    </source>
</evidence>
<dbReference type="Gene3D" id="1.10.287.1260">
    <property type="match status" value="1"/>
</dbReference>
<reference evidence="7" key="1">
    <citation type="journal article" date="2020" name="mSystems">
        <title>Genome- and Community-Level Interaction Insights into Carbon Utilization and Element Cycling Functions of Hydrothermarchaeota in Hydrothermal Sediment.</title>
        <authorList>
            <person name="Zhou Z."/>
            <person name="Liu Y."/>
            <person name="Xu W."/>
            <person name="Pan J."/>
            <person name="Luo Z.H."/>
            <person name="Li M."/>
        </authorList>
    </citation>
    <scope>NUCLEOTIDE SEQUENCE [LARGE SCALE GENOMIC DNA]</scope>
    <source>
        <strain evidence="7">SpSt-1084</strain>
    </source>
</reference>
<comment type="subcellular location">
    <subcellularLocation>
        <location evidence="1">Membrane</location>
    </subcellularLocation>
</comment>
<dbReference type="GO" id="GO:0016020">
    <property type="term" value="C:membrane"/>
    <property type="evidence" value="ECO:0007669"/>
    <property type="project" value="UniProtKB-SubCell"/>
</dbReference>
<evidence type="ECO:0000313" key="7">
    <source>
        <dbReference type="EMBL" id="HHR40658.1"/>
    </source>
</evidence>
<keyword evidence="3 5" id="KW-1133">Transmembrane helix</keyword>
<keyword evidence="4 5" id="KW-0472">Membrane</keyword>
<feature type="domain" description="Mechanosensitive ion channel MscS" evidence="6">
    <location>
        <begin position="94"/>
        <end position="159"/>
    </location>
</feature>
<dbReference type="EMBL" id="DRXS01000131">
    <property type="protein sequence ID" value="HHR40658.1"/>
    <property type="molecule type" value="Genomic_DNA"/>
</dbReference>
<evidence type="ECO:0000256" key="2">
    <source>
        <dbReference type="ARBA" id="ARBA00022692"/>
    </source>
</evidence>
<dbReference type="PANTHER" id="PTHR30566:SF5">
    <property type="entry name" value="MECHANOSENSITIVE ION CHANNEL PROTEIN 1, MITOCHONDRIAL-RELATED"/>
    <property type="match status" value="1"/>
</dbReference>
<name>A0A7C5Y951_CALS0</name>
<proteinExistence type="predicted"/>
<dbReference type="Pfam" id="PF00924">
    <property type="entry name" value="MS_channel_2nd"/>
    <property type="match status" value="1"/>
</dbReference>
<dbReference type="InterPro" id="IPR006685">
    <property type="entry name" value="MscS_channel_2nd"/>
</dbReference>
<accession>A0A7C5Y951</accession>
<dbReference type="AlphaFoldDB" id="A0A7C5Y951"/>
<evidence type="ECO:0000256" key="4">
    <source>
        <dbReference type="ARBA" id="ARBA00023136"/>
    </source>
</evidence>
<protein>
    <submittedName>
        <fullName evidence="7">Mechanosensitive ion channel family protein</fullName>
    </submittedName>
</protein>
<evidence type="ECO:0000256" key="1">
    <source>
        <dbReference type="ARBA" id="ARBA00004370"/>
    </source>
</evidence>
<evidence type="ECO:0000256" key="3">
    <source>
        <dbReference type="ARBA" id="ARBA00022989"/>
    </source>
</evidence>
<dbReference type="PANTHER" id="PTHR30566">
    <property type="entry name" value="YNAI-RELATED MECHANOSENSITIVE ION CHANNEL"/>
    <property type="match status" value="1"/>
</dbReference>
<feature type="transmembrane region" description="Helical" evidence="5">
    <location>
        <begin position="49"/>
        <end position="67"/>
    </location>
</feature>
<dbReference type="GO" id="GO:0055085">
    <property type="term" value="P:transmembrane transport"/>
    <property type="evidence" value="ECO:0007669"/>
    <property type="project" value="InterPro"/>
</dbReference>
<dbReference type="InterPro" id="IPR023408">
    <property type="entry name" value="MscS_beta-dom_sf"/>
</dbReference>
<evidence type="ECO:0000259" key="6">
    <source>
        <dbReference type="Pfam" id="PF00924"/>
    </source>
</evidence>
<dbReference type="InterPro" id="IPR010920">
    <property type="entry name" value="LSM_dom_sf"/>
</dbReference>
<gene>
    <name evidence="7" type="ORF">ENM42_02390</name>
</gene>
<sequence>MLGWMDLSMVFSRVLVFTAVILVTFVLARLVNAVVRTALRAVPVLTVDQAARLATLFVWLVGLLVAVNQLGLVLDVLLLLIALGGIFVVVGLRDLLPNLFSKVLVGVYLPFKKGDEIQIGKYAGKVIEINQVTTLLLGSEGSLIAVPNSLFLKQVLVNKTSVASRRLTIPVSIPATISLPEAEAAILKQVYKYRANFDHRFPPMFTVKKFGQSSVDAEIELVVANPENRDALISELTGRISALVDQMSSRDEKGKR</sequence>
<organism evidence="7">
    <name type="scientific">Caldiarchaeum subterraneum</name>
    <dbReference type="NCBI Taxonomy" id="311458"/>
    <lineage>
        <taxon>Archaea</taxon>
        <taxon>Nitrososphaerota</taxon>
        <taxon>Candidatus Caldarchaeales</taxon>
        <taxon>Candidatus Caldarchaeaceae</taxon>
        <taxon>Candidatus Caldarchaeum</taxon>
    </lineage>
</organism>
<comment type="caution">
    <text evidence="7">The sequence shown here is derived from an EMBL/GenBank/DDBJ whole genome shotgun (WGS) entry which is preliminary data.</text>
</comment>
<dbReference type="Gene3D" id="2.30.30.60">
    <property type="match status" value="1"/>
</dbReference>
<dbReference type="SUPFAM" id="SSF50182">
    <property type="entry name" value="Sm-like ribonucleoproteins"/>
    <property type="match status" value="1"/>
</dbReference>